<proteinExistence type="predicted"/>
<dbReference type="Proteomes" id="UP000242258">
    <property type="component" value="Unassembled WGS sequence"/>
</dbReference>
<sequence>MMFNELTLKALQSAHKRALAKLKRVKIKEDNAIHCASRLIELRISANELIQSGEYKTKQGLSKLNEMAKREKELISHSKLNLVKVFDEAFSAEMEVNELIGQIHNIKFRLNRVKTGAA</sequence>
<reference evidence="2" key="1">
    <citation type="submission" date="2016-09" db="EMBL/GenBank/DDBJ databases">
        <authorList>
            <person name="Wan X."/>
            <person name="Hou S."/>
        </authorList>
    </citation>
    <scope>NUCLEOTIDE SEQUENCE [LARGE SCALE GENOMIC DNA]</scope>
    <source>
        <strain evidence="2">KH87</strain>
    </source>
</reference>
<dbReference type="AlphaFoldDB" id="A0A1E7Q871"/>
<dbReference type="STRING" id="1628148.BI198_12880"/>
<evidence type="ECO:0000313" key="1">
    <source>
        <dbReference type="EMBL" id="OEY70369.1"/>
    </source>
</evidence>
<dbReference type="RefSeq" id="WP_070049923.1">
    <property type="nucleotide sequence ID" value="NZ_CBCSDO010000009.1"/>
</dbReference>
<accession>A0A1E7Q871</accession>
<protein>
    <submittedName>
        <fullName evidence="1">Uncharacterized protein</fullName>
    </submittedName>
</protein>
<gene>
    <name evidence="1" type="ORF">BI198_12880</name>
</gene>
<comment type="caution">
    <text evidence="1">The sequence shown here is derived from an EMBL/GenBank/DDBJ whole genome shotgun (WGS) entry which is preliminary data.</text>
</comment>
<organism evidence="1 2">
    <name type="scientific">Rheinheimera salexigens</name>
    <dbReference type="NCBI Taxonomy" id="1628148"/>
    <lineage>
        <taxon>Bacteria</taxon>
        <taxon>Pseudomonadati</taxon>
        <taxon>Pseudomonadota</taxon>
        <taxon>Gammaproteobacteria</taxon>
        <taxon>Chromatiales</taxon>
        <taxon>Chromatiaceae</taxon>
        <taxon>Rheinheimera</taxon>
    </lineage>
</organism>
<name>A0A1E7Q871_9GAMM</name>
<keyword evidence="2" id="KW-1185">Reference proteome</keyword>
<evidence type="ECO:0000313" key="2">
    <source>
        <dbReference type="Proteomes" id="UP000242258"/>
    </source>
</evidence>
<dbReference type="EMBL" id="MKEK01000001">
    <property type="protein sequence ID" value="OEY70369.1"/>
    <property type="molecule type" value="Genomic_DNA"/>
</dbReference>